<evidence type="ECO:0000256" key="4">
    <source>
        <dbReference type="SAM" id="MobiDB-lite"/>
    </source>
</evidence>
<dbReference type="RefSeq" id="WP_246513397.1">
    <property type="nucleotide sequence ID" value="NZ_JAGINO010000020.1"/>
</dbReference>
<organism evidence="6 7">
    <name type="scientific">Azospirillum picis</name>
    <dbReference type="NCBI Taxonomy" id="488438"/>
    <lineage>
        <taxon>Bacteria</taxon>
        <taxon>Pseudomonadati</taxon>
        <taxon>Pseudomonadota</taxon>
        <taxon>Alphaproteobacteria</taxon>
        <taxon>Rhodospirillales</taxon>
        <taxon>Azospirillaceae</taxon>
        <taxon>Azospirillum</taxon>
    </lineage>
</organism>
<dbReference type="SUPFAM" id="SSF48452">
    <property type="entry name" value="TPR-like"/>
    <property type="match status" value="1"/>
</dbReference>
<sequence>MTRRNAYLPAVLAALSMGVAATSAPAVAATSADSRPGLFRPGPGRDLQACAAKAEADPDGAMAEAKAWGDRGGGDQARLCEALAMFHKGDFKAAGTRLEALVPTLGRDDPKAAASLLGRAGWAWLRAGDAGRAERLYGKALEKVPGDVDLLIDRAFARAEGEHFWDAVTDLDAALARDPTRADAYLYRASAHKALSNYRQAVADIDHALELKPRDPEAILLRGNVKALAGNLAAARDDWMLVRRLSPEGEWGRAAADNLSRTAAGAPDTGKDAGKDTGKDKAKQKAP</sequence>
<dbReference type="SMART" id="SM00028">
    <property type="entry name" value="TPR"/>
    <property type="match status" value="4"/>
</dbReference>
<evidence type="ECO:0000256" key="5">
    <source>
        <dbReference type="SAM" id="SignalP"/>
    </source>
</evidence>
<evidence type="ECO:0000256" key="2">
    <source>
        <dbReference type="ARBA" id="ARBA00022803"/>
    </source>
</evidence>
<dbReference type="Proteomes" id="UP001244552">
    <property type="component" value="Unassembled WGS sequence"/>
</dbReference>
<feature type="chain" id="PRO_5046273693" evidence="5">
    <location>
        <begin position="29"/>
        <end position="287"/>
    </location>
</feature>
<evidence type="ECO:0000256" key="1">
    <source>
        <dbReference type="ARBA" id="ARBA00022737"/>
    </source>
</evidence>
<name>A0ABU0MUS0_9PROT</name>
<feature type="region of interest" description="Disordered" evidence="4">
    <location>
        <begin position="256"/>
        <end position="287"/>
    </location>
</feature>
<dbReference type="InterPro" id="IPR019734">
    <property type="entry name" value="TPR_rpt"/>
</dbReference>
<feature type="compositionally biased region" description="Basic and acidic residues" evidence="4">
    <location>
        <begin position="269"/>
        <end position="287"/>
    </location>
</feature>
<dbReference type="Gene3D" id="1.25.40.10">
    <property type="entry name" value="Tetratricopeptide repeat domain"/>
    <property type="match status" value="2"/>
</dbReference>
<keyword evidence="5" id="KW-0732">Signal</keyword>
<accession>A0ABU0MUS0</accession>
<dbReference type="EMBL" id="JAUSVU010000041">
    <property type="protein sequence ID" value="MDQ0537234.1"/>
    <property type="molecule type" value="Genomic_DNA"/>
</dbReference>
<evidence type="ECO:0000313" key="6">
    <source>
        <dbReference type="EMBL" id="MDQ0537234.1"/>
    </source>
</evidence>
<keyword evidence="2 3" id="KW-0802">TPR repeat</keyword>
<proteinExistence type="predicted"/>
<dbReference type="PANTHER" id="PTHR44858:SF1">
    <property type="entry name" value="UDP-N-ACETYLGLUCOSAMINE--PEPTIDE N-ACETYLGLUCOSAMINYLTRANSFERASE SPINDLY-RELATED"/>
    <property type="match status" value="1"/>
</dbReference>
<dbReference type="PROSITE" id="PS50005">
    <property type="entry name" value="TPR"/>
    <property type="match status" value="1"/>
</dbReference>
<keyword evidence="7" id="KW-1185">Reference proteome</keyword>
<protein>
    <submittedName>
        <fullName evidence="6">Tetratricopeptide (TPR) repeat protein</fullName>
    </submittedName>
</protein>
<feature type="signal peptide" evidence="5">
    <location>
        <begin position="1"/>
        <end position="28"/>
    </location>
</feature>
<dbReference type="InterPro" id="IPR011990">
    <property type="entry name" value="TPR-like_helical_dom_sf"/>
</dbReference>
<gene>
    <name evidence="6" type="ORF">QO018_006134</name>
</gene>
<dbReference type="PANTHER" id="PTHR44858">
    <property type="entry name" value="TETRATRICOPEPTIDE REPEAT PROTEIN 6"/>
    <property type="match status" value="1"/>
</dbReference>
<reference evidence="6 7" key="1">
    <citation type="submission" date="2023-07" db="EMBL/GenBank/DDBJ databases">
        <title>Genomic Encyclopedia of Type Strains, Phase IV (KMG-IV): sequencing the most valuable type-strain genomes for metagenomic binning, comparative biology and taxonomic classification.</title>
        <authorList>
            <person name="Goeker M."/>
        </authorList>
    </citation>
    <scope>NUCLEOTIDE SEQUENCE [LARGE SCALE GENOMIC DNA]</scope>
    <source>
        <strain evidence="6 7">DSM 19922</strain>
    </source>
</reference>
<evidence type="ECO:0000313" key="7">
    <source>
        <dbReference type="Proteomes" id="UP001244552"/>
    </source>
</evidence>
<evidence type="ECO:0000256" key="3">
    <source>
        <dbReference type="PROSITE-ProRule" id="PRU00339"/>
    </source>
</evidence>
<comment type="caution">
    <text evidence="6">The sequence shown here is derived from an EMBL/GenBank/DDBJ whole genome shotgun (WGS) entry which is preliminary data.</text>
</comment>
<feature type="repeat" description="TPR" evidence="3">
    <location>
        <begin position="182"/>
        <end position="215"/>
    </location>
</feature>
<dbReference type="InterPro" id="IPR050498">
    <property type="entry name" value="Ycf3"/>
</dbReference>
<keyword evidence="1" id="KW-0677">Repeat</keyword>